<evidence type="ECO:0000313" key="3">
    <source>
        <dbReference type="Proteomes" id="UP000325375"/>
    </source>
</evidence>
<dbReference type="Pfam" id="PF14491">
    <property type="entry name" value="DUF4435"/>
    <property type="match status" value="1"/>
</dbReference>
<dbReference type="InterPro" id="IPR029492">
    <property type="entry name" value="DUF4435"/>
</dbReference>
<protein>
    <recommendedName>
        <fullName evidence="1">DUF4435 domain-containing protein</fullName>
    </recommendedName>
</protein>
<evidence type="ECO:0000313" key="2">
    <source>
        <dbReference type="EMBL" id="VVO18459.1"/>
    </source>
</evidence>
<proteinExistence type="predicted"/>
<dbReference type="Proteomes" id="UP000325375">
    <property type="component" value="Unassembled WGS sequence"/>
</dbReference>
<sequence length="286" mass="32374">MTTIRAFSAEENMRRLKMQKSLTFIVVEGIDDVPLYESCLMMEAKAVDFDVIYSGGKKPIREFLASNKSTNAMFIVDKDFDDFTVTDSRVAALDRYSIENYFICEEVISHSVKFAISCKFRDAIEAFDLTEFTEKTTRAIETLIKVLFYYQRHAVHLVDSASKQSWSDEFLCGNNTWELSSDQINALITKLAPTARDVADAEAYYVRHFKCSGALINSFPGKMLKTSLQRYIRQQVIQIKPGAKGKYNNVEDMRALLSSVLHHSSSLKSALRSVVDFLASRNLGAS</sequence>
<name>A0A5E7DLK8_PSEFL</name>
<evidence type="ECO:0000259" key="1">
    <source>
        <dbReference type="Pfam" id="PF14491"/>
    </source>
</evidence>
<dbReference type="AlphaFoldDB" id="A0A5E7DLK8"/>
<dbReference type="EMBL" id="CABVHX010000020">
    <property type="protein sequence ID" value="VVO18459.1"/>
    <property type="molecule type" value="Genomic_DNA"/>
</dbReference>
<accession>A0A5E7DLK8</accession>
<reference evidence="2 3" key="1">
    <citation type="submission" date="2019-09" db="EMBL/GenBank/DDBJ databases">
        <authorList>
            <person name="Chandra G."/>
            <person name="Truman W A."/>
        </authorList>
    </citation>
    <scope>NUCLEOTIDE SEQUENCE [LARGE SCALE GENOMIC DNA]</scope>
    <source>
        <strain evidence="2">PS718</strain>
    </source>
</reference>
<dbReference type="RefSeq" id="WP_150604316.1">
    <property type="nucleotide sequence ID" value="NZ_CABVHX010000020.1"/>
</dbReference>
<feature type="domain" description="DUF4435" evidence="1">
    <location>
        <begin position="24"/>
        <end position="154"/>
    </location>
</feature>
<gene>
    <name evidence="2" type="ORF">PS718_04015</name>
</gene>
<organism evidence="2 3">
    <name type="scientific">Pseudomonas fluorescens</name>
    <dbReference type="NCBI Taxonomy" id="294"/>
    <lineage>
        <taxon>Bacteria</taxon>
        <taxon>Pseudomonadati</taxon>
        <taxon>Pseudomonadota</taxon>
        <taxon>Gammaproteobacteria</taxon>
        <taxon>Pseudomonadales</taxon>
        <taxon>Pseudomonadaceae</taxon>
        <taxon>Pseudomonas</taxon>
    </lineage>
</organism>